<gene>
    <name evidence="1" type="ORF">N3K66_006099</name>
</gene>
<accession>A0ACC0UZS2</accession>
<proteinExistence type="predicted"/>
<reference evidence="1" key="1">
    <citation type="submission" date="2022-10" db="EMBL/GenBank/DDBJ databases">
        <title>Complete Genome of Trichothecium roseum strain YXFP-22015, a Plant Pathogen Isolated from Citrus.</title>
        <authorList>
            <person name="Wang Y."/>
            <person name="Zhu L."/>
        </authorList>
    </citation>
    <scope>NUCLEOTIDE SEQUENCE</scope>
    <source>
        <strain evidence="1">YXFP-22015</strain>
    </source>
</reference>
<dbReference type="EMBL" id="CM047944">
    <property type="protein sequence ID" value="KAI9899638.1"/>
    <property type="molecule type" value="Genomic_DNA"/>
</dbReference>
<evidence type="ECO:0000313" key="1">
    <source>
        <dbReference type="EMBL" id="KAI9899638.1"/>
    </source>
</evidence>
<name>A0ACC0UZS2_9HYPO</name>
<organism evidence="1 2">
    <name type="scientific">Trichothecium roseum</name>
    <dbReference type="NCBI Taxonomy" id="47278"/>
    <lineage>
        <taxon>Eukaryota</taxon>
        <taxon>Fungi</taxon>
        <taxon>Dikarya</taxon>
        <taxon>Ascomycota</taxon>
        <taxon>Pezizomycotina</taxon>
        <taxon>Sordariomycetes</taxon>
        <taxon>Hypocreomycetidae</taxon>
        <taxon>Hypocreales</taxon>
        <taxon>Hypocreales incertae sedis</taxon>
        <taxon>Trichothecium</taxon>
    </lineage>
</organism>
<dbReference type="Proteomes" id="UP001163324">
    <property type="component" value="Chromosome 5"/>
</dbReference>
<protein>
    <submittedName>
        <fullName evidence="1">Uncharacterized protein</fullName>
    </submittedName>
</protein>
<comment type="caution">
    <text evidence="1">The sequence shown here is derived from an EMBL/GenBank/DDBJ whole genome shotgun (WGS) entry which is preliminary data.</text>
</comment>
<keyword evidence="2" id="KW-1185">Reference proteome</keyword>
<sequence>MAARPGEENVATLYGDIHYFYSGVEVKPRHHRFDKGSYVYLFENASERRCRVEIANHVGTEDQDAFDGFLDQTHVRYSYKQHCMVSLAVADAVDQSEWHLPTFDPQNQNKYHYKLHSLDIYFWTQQDALQFINGVRRVLPPAQVEVLDEPGPPQQQQQQQAMSSVVQKLENAAISDPSYNAEGAGSQRSSQMNLPPPPPGGPPQQQQSPQQQQPTNFAPMAYNPAAPAAPETIQHREKTPPPDEDPLNPLAVAVAYDYQKQPFTPGFPPQANFPLGVASPGLPPSLGSPGIPPPNFGGPPQHPGVQRAATMPLNAGMPSPGLASPYGSGFPGAPANSTPPQQQQQQQPPPPHHPPQQPQSQPLPSVTSPGLPPPPPGGYANYTYGQQGQPVPSGSDQYAIHQQAYRPTEAEALTGAGHNPYVPKQESKGRLEENSRRLERGMTGMLKKFEKKFG</sequence>
<evidence type="ECO:0000313" key="2">
    <source>
        <dbReference type="Proteomes" id="UP001163324"/>
    </source>
</evidence>